<reference evidence="9" key="2">
    <citation type="submission" date="2021-03" db="UniProtKB">
        <authorList>
            <consortium name="EnsemblPlants"/>
        </authorList>
    </citation>
    <scope>IDENTIFICATION</scope>
</reference>
<dbReference type="NCBIfam" id="TIGR01614">
    <property type="entry name" value="PME_inhib"/>
    <property type="match status" value="1"/>
</dbReference>
<evidence type="ECO:0000256" key="4">
    <source>
        <dbReference type="ARBA" id="ARBA00022729"/>
    </source>
</evidence>
<organism evidence="9 10">
    <name type="scientific">Chenopodium quinoa</name>
    <name type="common">Quinoa</name>
    <dbReference type="NCBI Taxonomy" id="63459"/>
    <lineage>
        <taxon>Eukaryota</taxon>
        <taxon>Viridiplantae</taxon>
        <taxon>Streptophyta</taxon>
        <taxon>Embryophyta</taxon>
        <taxon>Tracheophyta</taxon>
        <taxon>Spermatophyta</taxon>
        <taxon>Magnoliopsida</taxon>
        <taxon>eudicotyledons</taxon>
        <taxon>Gunneridae</taxon>
        <taxon>Pentapetalae</taxon>
        <taxon>Caryophyllales</taxon>
        <taxon>Chenopodiaceae</taxon>
        <taxon>Chenopodioideae</taxon>
        <taxon>Atripliceae</taxon>
        <taxon>Chenopodium</taxon>
    </lineage>
</organism>
<reference evidence="9" key="1">
    <citation type="journal article" date="2017" name="Nature">
        <title>The genome of Chenopodium quinoa.</title>
        <authorList>
            <person name="Jarvis D.E."/>
            <person name="Ho Y.S."/>
            <person name="Lightfoot D.J."/>
            <person name="Schmoeckel S.M."/>
            <person name="Li B."/>
            <person name="Borm T.J.A."/>
            <person name="Ohyanagi H."/>
            <person name="Mineta K."/>
            <person name="Michell C.T."/>
            <person name="Saber N."/>
            <person name="Kharbatia N.M."/>
            <person name="Rupper R.R."/>
            <person name="Sharp A.R."/>
            <person name="Dally N."/>
            <person name="Boughton B.A."/>
            <person name="Woo Y.H."/>
            <person name="Gao G."/>
            <person name="Schijlen E.G.W.M."/>
            <person name="Guo X."/>
            <person name="Momin A.A."/>
            <person name="Negrao S."/>
            <person name="Al-Babili S."/>
            <person name="Gehring C."/>
            <person name="Roessner U."/>
            <person name="Jung C."/>
            <person name="Murphy K."/>
            <person name="Arold S.T."/>
            <person name="Gojobori T."/>
            <person name="van der Linden C.G."/>
            <person name="van Loo E.N."/>
            <person name="Jellen E.N."/>
            <person name="Maughan P.J."/>
            <person name="Tester M."/>
        </authorList>
    </citation>
    <scope>NUCLEOTIDE SEQUENCE [LARGE SCALE GENOMIC DNA]</scope>
    <source>
        <strain evidence="9">cv. PI 614886</strain>
    </source>
</reference>
<comment type="subcellular location">
    <subcellularLocation>
        <location evidence="1">Secreted</location>
        <location evidence="1">Extracellular space</location>
        <location evidence="1">Apoplast</location>
    </subcellularLocation>
</comment>
<accession>A0A803MTV5</accession>
<evidence type="ECO:0000256" key="1">
    <source>
        <dbReference type="ARBA" id="ARBA00004271"/>
    </source>
</evidence>
<dbReference type="FunFam" id="1.20.140.40:FF:000006">
    <property type="entry name" value="Pectinesterase inhibitor 3"/>
    <property type="match status" value="1"/>
</dbReference>
<dbReference type="OrthoDB" id="1430376at2759"/>
<name>A0A803MTV5_CHEQI</name>
<dbReference type="GO" id="GO:0048046">
    <property type="term" value="C:apoplast"/>
    <property type="evidence" value="ECO:0007669"/>
    <property type="project" value="UniProtKB-SubCell"/>
</dbReference>
<evidence type="ECO:0000259" key="8">
    <source>
        <dbReference type="SMART" id="SM00856"/>
    </source>
</evidence>
<dbReference type="EnsemblPlants" id="AUR62035096-RA">
    <property type="protein sequence ID" value="AUR62035096-RA:cds"/>
    <property type="gene ID" value="AUR62035096"/>
</dbReference>
<dbReference type="SMART" id="SM00856">
    <property type="entry name" value="PMEI"/>
    <property type="match status" value="1"/>
</dbReference>
<keyword evidence="5" id="KW-1015">Disulfide bond</keyword>
<dbReference type="GO" id="GO:0004857">
    <property type="term" value="F:enzyme inhibitor activity"/>
    <property type="evidence" value="ECO:0007669"/>
    <property type="project" value="InterPro"/>
</dbReference>
<dbReference type="Gene3D" id="1.20.140.40">
    <property type="entry name" value="Invertase/pectin methylesterase inhibitor family protein"/>
    <property type="match status" value="1"/>
</dbReference>
<dbReference type="InterPro" id="IPR051955">
    <property type="entry name" value="PME_Inhibitor"/>
</dbReference>
<dbReference type="OMA" id="MQCTSNA"/>
<dbReference type="SUPFAM" id="SSF101148">
    <property type="entry name" value="Plant invertase/pectin methylesterase inhibitor"/>
    <property type="match status" value="1"/>
</dbReference>
<evidence type="ECO:0000256" key="5">
    <source>
        <dbReference type="ARBA" id="ARBA00023157"/>
    </source>
</evidence>
<evidence type="ECO:0000256" key="7">
    <source>
        <dbReference type="SAM" id="SignalP"/>
    </source>
</evidence>
<evidence type="ECO:0000256" key="2">
    <source>
        <dbReference type="ARBA" id="ARBA00022523"/>
    </source>
</evidence>
<dbReference type="InterPro" id="IPR035513">
    <property type="entry name" value="Invertase/methylesterase_inhib"/>
</dbReference>
<dbReference type="RefSeq" id="XP_021725740.1">
    <property type="nucleotide sequence ID" value="XM_021870048.1"/>
</dbReference>
<dbReference type="GeneID" id="110692958"/>
<feature type="domain" description="Pectinesterase inhibitor" evidence="8">
    <location>
        <begin position="27"/>
        <end position="186"/>
    </location>
</feature>
<dbReference type="SMR" id="A0A803MTV5"/>
<dbReference type="Gramene" id="AUR62035096-RA">
    <property type="protein sequence ID" value="AUR62035096-RA:cds"/>
    <property type="gene ID" value="AUR62035096"/>
</dbReference>
<dbReference type="KEGG" id="cqi:110692958"/>
<keyword evidence="3" id="KW-0964">Secreted</keyword>
<keyword evidence="4 7" id="KW-0732">Signal</keyword>
<keyword evidence="10" id="KW-1185">Reference proteome</keyword>
<proteinExistence type="inferred from homology"/>
<dbReference type="PANTHER" id="PTHR31080:SF87">
    <property type="entry name" value="PECTINESTERASE INHIBITOR 7"/>
    <property type="match status" value="1"/>
</dbReference>
<sequence length="200" mass="21591">MATLTLPFLILSILSIATFAASAAATSTNNFIKTKCSSTAYPTVCVQSLSSYANKIQKSPRQLAQTALIVSLAKAHYAKAYVAHLAHSSGLRPKESGSVKDCLEVIGDTVDKLSKSVHEFQTAVRGRSRDFLWHMSNVQTWASAALTNENTCVDGFKDQNANGKVQNAIEVQLKGVMQCTSNALALVNQFANSKYFPNNV</sequence>
<dbReference type="Pfam" id="PF04043">
    <property type="entry name" value="PMEI"/>
    <property type="match status" value="1"/>
</dbReference>
<dbReference type="InterPro" id="IPR006501">
    <property type="entry name" value="Pectinesterase_inhib_dom"/>
</dbReference>
<evidence type="ECO:0000256" key="3">
    <source>
        <dbReference type="ARBA" id="ARBA00022525"/>
    </source>
</evidence>
<feature type="signal peptide" evidence="7">
    <location>
        <begin position="1"/>
        <end position="25"/>
    </location>
</feature>
<dbReference type="AlphaFoldDB" id="A0A803MTV5"/>
<evidence type="ECO:0000313" key="10">
    <source>
        <dbReference type="Proteomes" id="UP000596660"/>
    </source>
</evidence>
<comment type="similarity">
    <text evidence="6">Belongs to the PMEI family.</text>
</comment>
<dbReference type="PANTHER" id="PTHR31080">
    <property type="entry name" value="PECTINESTERASE INHIBITOR-LIKE"/>
    <property type="match status" value="1"/>
</dbReference>
<dbReference type="Proteomes" id="UP000596660">
    <property type="component" value="Unplaced"/>
</dbReference>
<keyword evidence="2" id="KW-0052">Apoplast</keyword>
<gene>
    <name evidence="9" type="primary">LOC110692958</name>
</gene>
<dbReference type="CDD" id="cd15798">
    <property type="entry name" value="PMEI-like_3"/>
    <property type="match status" value="1"/>
</dbReference>
<evidence type="ECO:0000313" key="9">
    <source>
        <dbReference type="EnsemblPlants" id="AUR62035096-RA:cds"/>
    </source>
</evidence>
<protein>
    <recommendedName>
        <fullName evidence="8">Pectinesterase inhibitor domain-containing protein</fullName>
    </recommendedName>
</protein>
<evidence type="ECO:0000256" key="6">
    <source>
        <dbReference type="ARBA" id="ARBA00038471"/>
    </source>
</evidence>
<feature type="chain" id="PRO_5031224849" description="Pectinesterase inhibitor domain-containing protein" evidence="7">
    <location>
        <begin position="26"/>
        <end position="200"/>
    </location>
</feature>